<dbReference type="PANTHER" id="PTHR12400:SF21">
    <property type="entry name" value="KINASE"/>
    <property type="match status" value="1"/>
</dbReference>
<dbReference type="GO" id="GO:0046854">
    <property type="term" value="P:phosphatidylinositol phosphate biosynthetic process"/>
    <property type="evidence" value="ECO:0007669"/>
    <property type="project" value="TreeGrafter"/>
</dbReference>
<dbReference type="PANTHER" id="PTHR12400">
    <property type="entry name" value="INOSITOL POLYPHOSPHATE KINASE"/>
    <property type="match status" value="1"/>
</dbReference>
<evidence type="ECO:0000313" key="6">
    <source>
        <dbReference type="EMBL" id="SAM08840.1"/>
    </source>
</evidence>
<feature type="region of interest" description="Disordered" evidence="5">
    <location>
        <begin position="261"/>
        <end position="283"/>
    </location>
</feature>
<dbReference type="AlphaFoldDB" id="A0A168SRW8"/>
<dbReference type="FunCoup" id="A0A168SRW8">
    <property type="interactions" value="317"/>
</dbReference>
<protein>
    <recommendedName>
        <fullName evidence="4">Kinase</fullName>
        <ecNumber evidence="4">2.7.-.-</ecNumber>
    </recommendedName>
</protein>
<organism evidence="6">
    <name type="scientific">Absidia glauca</name>
    <name type="common">Pin mould</name>
    <dbReference type="NCBI Taxonomy" id="4829"/>
    <lineage>
        <taxon>Eukaryota</taxon>
        <taxon>Fungi</taxon>
        <taxon>Fungi incertae sedis</taxon>
        <taxon>Mucoromycota</taxon>
        <taxon>Mucoromycotina</taxon>
        <taxon>Mucoromycetes</taxon>
        <taxon>Mucorales</taxon>
        <taxon>Cunninghamellaceae</taxon>
        <taxon>Absidia</taxon>
    </lineage>
</organism>
<dbReference type="OMA" id="NGEGCHI"/>
<feature type="compositionally biased region" description="Low complexity" evidence="5">
    <location>
        <begin position="375"/>
        <end position="388"/>
    </location>
</feature>
<dbReference type="InterPro" id="IPR038286">
    <property type="entry name" value="IPK_sf"/>
</dbReference>
<dbReference type="GO" id="GO:0008440">
    <property type="term" value="F:inositol-1,4,5-trisphosphate 3-kinase activity"/>
    <property type="evidence" value="ECO:0007669"/>
    <property type="project" value="TreeGrafter"/>
</dbReference>
<keyword evidence="2 4" id="KW-0808">Transferase</keyword>
<dbReference type="Pfam" id="PF03770">
    <property type="entry name" value="IPK"/>
    <property type="match status" value="1"/>
</dbReference>
<name>A0A168SRW8_ABSGL</name>
<keyword evidence="3 4" id="KW-0418">Kinase</keyword>
<dbReference type="GO" id="GO:0005737">
    <property type="term" value="C:cytoplasm"/>
    <property type="evidence" value="ECO:0007669"/>
    <property type="project" value="TreeGrafter"/>
</dbReference>
<feature type="region of interest" description="Disordered" evidence="5">
    <location>
        <begin position="296"/>
        <end position="442"/>
    </location>
</feature>
<dbReference type="Proteomes" id="UP000078561">
    <property type="component" value="Unassembled WGS sequence"/>
</dbReference>
<accession>A0A168SRW8</accession>
<dbReference type="SUPFAM" id="SSF56104">
    <property type="entry name" value="SAICAR synthase-like"/>
    <property type="match status" value="1"/>
</dbReference>
<evidence type="ECO:0000313" key="7">
    <source>
        <dbReference type="Proteomes" id="UP000078561"/>
    </source>
</evidence>
<keyword evidence="7" id="KW-1185">Reference proteome</keyword>
<feature type="region of interest" description="Disordered" evidence="5">
    <location>
        <begin position="207"/>
        <end position="241"/>
    </location>
</feature>
<feature type="compositionally biased region" description="Polar residues" evidence="5">
    <location>
        <begin position="224"/>
        <end position="233"/>
    </location>
</feature>
<evidence type="ECO:0000256" key="4">
    <source>
        <dbReference type="RuleBase" id="RU363090"/>
    </source>
</evidence>
<dbReference type="InterPro" id="IPR005522">
    <property type="entry name" value="IPK"/>
</dbReference>
<comment type="similarity">
    <text evidence="1 4">Belongs to the inositol phosphokinase (IPK) family.</text>
</comment>
<dbReference type="EC" id="2.7.-.-" evidence="4"/>
<dbReference type="GO" id="GO:0000824">
    <property type="term" value="F:inositol-1,4,5,6-tetrakisphosphate 3-kinase activity"/>
    <property type="evidence" value="ECO:0007669"/>
    <property type="project" value="TreeGrafter"/>
</dbReference>
<dbReference type="InParanoid" id="A0A168SRW8"/>
<evidence type="ECO:0000256" key="2">
    <source>
        <dbReference type="ARBA" id="ARBA00022679"/>
    </source>
</evidence>
<gene>
    <name evidence="6" type="primary">ABSGL_14506.1 scaffold 14663</name>
</gene>
<evidence type="ECO:0000256" key="5">
    <source>
        <dbReference type="SAM" id="MobiDB-lite"/>
    </source>
</evidence>
<dbReference type="OrthoDB" id="2573163at2759"/>
<proteinExistence type="inferred from homology"/>
<dbReference type="GO" id="GO:0032958">
    <property type="term" value="P:inositol phosphate biosynthetic process"/>
    <property type="evidence" value="ECO:0007669"/>
    <property type="project" value="InterPro"/>
</dbReference>
<feature type="compositionally biased region" description="Low complexity" evidence="5">
    <location>
        <begin position="123"/>
        <end position="134"/>
    </location>
</feature>
<sequence length="700" mass="78855">MPQIDDIPISPTFDPSDPSTLLTRSLPLLPFQNQVGGHCSFFRFSKRAICKPMSHKEQEFYEYLEHHHAPLLPFTSQYLGVVNVTYRSSNAQPMLPEVILAENQHLLANWKKYAASSANSTNQQPKQQQQQARRPQQRRHSSSYKISSYDIKNDIDSAEGDGSSLAKLQAPSWSPLTFKEQVLREVFLPDALQERLQQVQDWQRGMRQRQLEEAESDRIRNHDNGINSPSNDGGQLRDPGKRSILQTSRSVLDFRCQRLEDDAPIGPSTNANQPHSAAANAPTAPLKLIATSIPMAEPRGESPDYDDNANNNSGATSNDLPDDRINAPQVTVHPRRPSLIDSTTSAPQTPRMRETKLHNPLIRPPPITQSPIPNLTSSPSTMSLSPICLSPPLPPQSSSDNTALPAPHTMSLQQDQDERPQDSTNPSSESASWRPRKEPTNPWSVQMYQRDLEKVNVDDMQQFILIEDLTDDIKYPCVLDLKMGTRQHGVFSSSEKMQSQTKKCARSTSLQLGVRISGMQVYSLTEQQFLFEDKYKGRSLTPLGFRDSLVRYFDNGEGCHIMHLPTLIRKLALIYRIIQTMDSFRFYASSLLIIYDADNQKPPRRRIDVRLIDFAKSVTKHEWAAQQDAFTYPPERASTADEGSIGPDQGYLLGVQSLIACFTWIYVEHGGNKDDLGDDALHDHNPSWLYDDATDSDLSL</sequence>
<reference evidence="6" key="1">
    <citation type="submission" date="2016-04" db="EMBL/GenBank/DDBJ databases">
        <authorList>
            <person name="Evans L.H."/>
            <person name="Alamgir A."/>
            <person name="Owens N."/>
            <person name="Weber N.D."/>
            <person name="Virtaneva K."/>
            <person name="Barbian K."/>
            <person name="Babar A."/>
            <person name="Rosenke K."/>
        </authorList>
    </citation>
    <scope>NUCLEOTIDE SEQUENCE [LARGE SCALE GENOMIC DNA]</scope>
    <source>
        <strain evidence="6">CBS 101.48</strain>
    </source>
</reference>
<feature type="region of interest" description="Disordered" evidence="5">
    <location>
        <begin position="117"/>
        <end position="166"/>
    </location>
</feature>
<feature type="compositionally biased region" description="Polar residues" evidence="5">
    <location>
        <begin position="308"/>
        <end position="319"/>
    </location>
</feature>
<dbReference type="STRING" id="4829.A0A168SRW8"/>
<feature type="compositionally biased region" description="Basic and acidic residues" evidence="5">
    <location>
        <begin position="209"/>
        <end position="223"/>
    </location>
</feature>
<dbReference type="Gene3D" id="3.30.470.160">
    <property type="entry name" value="Inositol polyphosphate kinase"/>
    <property type="match status" value="1"/>
</dbReference>
<dbReference type="EMBL" id="LT554937">
    <property type="protein sequence ID" value="SAM08840.1"/>
    <property type="molecule type" value="Genomic_DNA"/>
</dbReference>
<evidence type="ECO:0000256" key="1">
    <source>
        <dbReference type="ARBA" id="ARBA00007374"/>
    </source>
</evidence>
<dbReference type="GO" id="GO:0005634">
    <property type="term" value="C:nucleus"/>
    <property type="evidence" value="ECO:0007669"/>
    <property type="project" value="TreeGrafter"/>
</dbReference>
<feature type="compositionally biased region" description="Polar residues" evidence="5">
    <location>
        <begin position="422"/>
        <end position="431"/>
    </location>
</feature>
<evidence type="ECO:0000256" key="3">
    <source>
        <dbReference type="ARBA" id="ARBA00022777"/>
    </source>
</evidence>